<organism evidence="9 10">
    <name type="scientific">Cellulomonas xylanilytica</name>
    <dbReference type="NCBI Taxonomy" id="233583"/>
    <lineage>
        <taxon>Bacteria</taxon>
        <taxon>Bacillati</taxon>
        <taxon>Actinomycetota</taxon>
        <taxon>Actinomycetes</taxon>
        <taxon>Micrococcales</taxon>
        <taxon>Cellulomonadaceae</taxon>
        <taxon>Cellulomonas</taxon>
    </lineage>
</organism>
<dbReference type="PANTHER" id="PTHR34983">
    <property type="entry name" value="ARABINOGALACTAN ENDO-BETA-1,4-GALACTANASE A"/>
    <property type="match status" value="1"/>
</dbReference>
<dbReference type="InterPro" id="IPR008979">
    <property type="entry name" value="Galactose-bd-like_sf"/>
</dbReference>
<name>A0A510V3T4_9CELL</name>
<keyword evidence="6" id="KW-0732">Signal</keyword>
<dbReference type="Pfam" id="PF07745">
    <property type="entry name" value="Glyco_hydro_53"/>
    <property type="match status" value="1"/>
</dbReference>
<evidence type="ECO:0000256" key="6">
    <source>
        <dbReference type="RuleBase" id="RU361192"/>
    </source>
</evidence>
<evidence type="ECO:0000256" key="2">
    <source>
        <dbReference type="ARBA" id="ARBA00010687"/>
    </source>
</evidence>
<keyword evidence="4 6" id="KW-0378">Hydrolase</keyword>
<dbReference type="Pfam" id="PF07532">
    <property type="entry name" value="Big_4"/>
    <property type="match status" value="1"/>
</dbReference>
<feature type="signal peptide" evidence="6">
    <location>
        <begin position="1"/>
        <end position="30"/>
    </location>
</feature>
<dbReference type="InterPro" id="IPR000421">
    <property type="entry name" value="FA58C"/>
</dbReference>
<dbReference type="PANTHER" id="PTHR34983:SF1">
    <property type="entry name" value="ARABINOGALACTAN ENDO-BETA-1,4-GALACTANASE A"/>
    <property type="match status" value="1"/>
</dbReference>
<reference evidence="9 10" key="1">
    <citation type="submission" date="2019-07" db="EMBL/GenBank/DDBJ databases">
        <title>Whole genome shotgun sequence of Cellulomonas xylanilytica NBRC 101102.</title>
        <authorList>
            <person name="Hosoyama A."/>
            <person name="Uohara A."/>
            <person name="Ohji S."/>
            <person name="Ichikawa N."/>
        </authorList>
    </citation>
    <scope>NUCLEOTIDE SEQUENCE [LARGE SCALE GENOMIC DNA]</scope>
    <source>
        <strain evidence="9 10">NBRC 101102</strain>
    </source>
</reference>
<comment type="similarity">
    <text evidence="2 6">Belongs to the glycosyl hydrolase 53 family.</text>
</comment>
<sequence>MQPLNRRRTSVLALLAAGALVLGSAGPAPAEEPDGAVHFAPVRSDLATKPWVTVSATAAQDRAALAVDGDPATAWTVRSKGGKGRDSLVLDLGGAYDNIRKVGLVFPDAHGTYRYVVEASADGHRWTTVVDRRRNDQPGRGAEHLVARAGIAFLRVTITDVSPGAVAGISELSVWNYLRDDIVLGADISYADQNDAQGLTYVVDEGAEPVPVLEAAADAGMEYIRLRVFNDPRDERTGEYLEPAYQGPERTLGVAQKVVEQGMGLGIDLHYADSWADPSKQAKPTAWRELPFEELTQAVYDYTYATVDALVAQGTTPEKVAVGNELINGFMWGSERPLPWFDDAAWCGTCYFNQDPSFVSQPGGALLWDYWGSDDPAEQAAYDAAWDRFTTLQASGIAAVRDVAAAHGVDIPVETHAIIDNGRVDKTLEFWDQFLTRLNAKGQDIDVIAHSYYPDWHGTPEHYEANLHQVAVAHPGYAMEIAETSHQSNDYDGLPVPNSPYPKTAEGAGLFLQDVFRIANDLPDNRGAGVLVWEPANWQEMIDWSSSAWPVLTFHETIEVYEASDAEFVVADTVYRTVRTSSPIRLPATVDVLDSDGTLHAVPVTWDAVPARAPSRPGQVVISGTTAEHGPVTAVVDVVRRALGAS</sequence>
<evidence type="ECO:0000313" key="10">
    <source>
        <dbReference type="Proteomes" id="UP000321118"/>
    </source>
</evidence>
<feature type="chain" id="PRO_5022247767" description="Arabinogalactan endo-beta-1,4-galactanase" evidence="6">
    <location>
        <begin position="31"/>
        <end position="646"/>
    </location>
</feature>
<keyword evidence="5 6" id="KW-0326">Glycosidase</keyword>
<dbReference type="SUPFAM" id="SSF51445">
    <property type="entry name" value="(Trans)glycosidases"/>
    <property type="match status" value="1"/>
</dbReference>
<dbReference type="Gene3D" id="3.20.20.80">
    <property type="entry name" value="Glycosidases"/>
    <property type="match status" value="1"/>
</dbReference>
<evidence type="ECO:0000256" key="3">
    <source>
        <dbReference type="ARBA" id="ARBA00012556"/>
    </source>
</evidence>
<proteinExistence type="inferred from homology"/>
<comment type="catalytic activity">
    <reaction evidence="1 6">
        <text>The enzyme specifically hydrolyzes (1-&gt;4)-beta-D-galactosidic linkages in type I arabinogalactans.</text>
        <dbReference type="EC" id="3.2.1.89"/>
    </reaction>
</comment>
<feature type="domain" description="Bacterial Ig-like" evidence="8">
    <location>
        <begin position="572"/>
        <end position="627"/>
    </location>
</feature>
<dbReference type="GO" id="GO:0031218">
    <property type="term" value="F:arabinogalactan endo-1,4-beta-galactosidase activity"/>
    <property type="evidence" value="ECO:0007669"/>
    <property type="project" value="UniProtKB-EC"/>
</dbReference>
<accession>A0A510V3T4</accession>
<dbReference type="InterPro" id="IPR011683">
    <property type="entry name" value="Glyco_hydro_53"/>
</dbReference>
<evidence type="ECO:0000256" key="1">
    <source>
        <dbReference type="ARBA" id="ARBA00001695"/>
    </source>
</evidence>
<dbReference type="GO" id="GO:0015926">
    <property type="term" value="F:glucosidase activity"/>
    <property type="evidence" value="ECO:0007669"/>
    <property type="project" value="InterPro"/>
</dbReference>
<dbReference type="InterPro" id="IPR017853">
    <property type="entry name" value="GH"/>
</dbReference>
<dbReference type="Gene3D" id="2.60.120.260">
    <property type="entry name" value="Galactose-binding domain-like"/>
    <property type="match status" value="1"/>
</dbReference>
<dbReference type="Pfam" id="PF00754">
    <property type="entry name" value="F5_F8_type_C"/>
    <property type="match status" value="1"/>
</dbReference>
<comment type="caution">
    <text evidence="9">The sequence shown here is derived from an EMBL/GenBank/DDBJ whole genome shotgun (WGS) entry which is preliminary data.</text>
</comment>
<protein>
    <recommendedName>
        <fullName evidence="3 6">Arabinogalactan endo-beta-1,4-galactanase</fullName>
        <ecNumber evidence="3 6">3.2.1.89</ecNumber>
    </recommendedName>
</protein>
<dbReference type="GO" id="GO:0045490">
    <property type="term" value="P:pectin catabolic process"/>
    <property type="evidence" value="ECO:0007669"/>
    <property type="project" value="TreeGrafter"/>
</dbReference>
<evidence type="ECO:0000313" key="9">
    <source>
        <dbReference type="EMBL" id="GEK21534.1"/>
    </source>
</evidence>
<evidence type="ECO:0000256" key="5">
    <source>
        <dbReference type="ARBA" id="ARBA00023295"/>
    </source>
</evidence>
<dbReference type="SUPFAM" id="SSF49785">
    <property type="entry name" value="Galactose-binding domain-like"/>
    <property type="match status" value="1"/>
</dbReference>
<dbReference type="InterPro" id="IPR011081">
    <property type="entry name" value="Big_4"/>
</dbReference>
<evidence type="ECO:0000259" key="7">
    <source>
        <dbReference type="Pfam" id="PF00754"/>
    </source>
</evidence>
<dbReference type="EC" id="3.2.1.89" evidence="3 6"/>
<dbReference type="RefSeq" id="WP_186813368.1">
    <property type="nucleotide sequence ID" value="NZ_BJUB01000006.1"/>
</dbReference>
<dbReference type="Proteomes" id="UP000321118">
    <property type="component" value="Unassembled WGS sequence"/>
</dbReference>
<keyword evidence="10" id="KW-1185">Reference proteome</keyword>
<evidence type="ECO:0000256" key="4">
    <source>
        <dbReference type="ARBA" id="ARBA00022801"/>
    </source>
</evidence>
<evidence type="ECO:0000259" key="8">
    <source>
        <dbReference type="Pfam" id="PF07532"/>
    </source>
</evidence>
<dbReference type="AlphaFoldDB" id="A0A510V3T4"/>
<gene>
    <name evidence="9" type="ORF">CXY01_20540</name>
</gene>
<dbReference type="EMBL" id="BJUB01000006">
    <property type="protein sequence ID" value="GEK21534.1"/>
    <property type="molecule type" value="Genomic_DNA"/>
</dbReference>
<feature type="domain" description="F5/8 type C" evidence="7">
    <location>
        <begin position="55"/>
        <end position="171"/>
    </location>
</feature>